<dbReference type="PANTHER" id="PTHR43818:SF11">
    <property type="entry name" value="BCDNA.GH03377"/>
    <property type="match status" value="1"/>
</dbReference>
<dbReference type="Pfam" id="PF01408">
    <property type="entry name" value="GFO_IDH_MocA"/>
    <property type="match status" value="1"/>
</dbReference>
<dbReference type="Proteomes" id="UP000276309">
    <property type="component" value="Chromosome"/>
</dbReference>
<evidence type="ECO:0000259" key="4">
    <source>
        <dbReference type="Pfam" id="PF22725"/>
    </source>
</evidence>
<dbReference type="InterPro" id="IPR004104">
    <property type="entry name" value="Gfo/Idh/MocA-like_OxRdtase_C"/>
</dbReference>
<dbReference type="AlphaFoldDB" id="A0A3G2LC65"/>
<feature type="domain" description="GFO/IDH/MocA-like oxidoreductase" evidence="4">
    <location>
        <begin position="171"/>
        <end position="277"/>
    </location>
</feature>
<keyword evidence="6" id="KW-1185">Reference proteome</keyword>
<dbReference type="InterPro" id="IPR036291">
    <property type="entry name" value="NAD(P)-bd_dom_sf"/>
</dbReference>
<dbReference type="GO" id="GO:0000166">
    <property type="term" value="F:nucleotide binding"/>
    <property type="evidence" value="ECO:0007669"/>
    <property type="project" value="InterPro"/>
</dbReference>
<keyword evidence="1" id="KW-0560">Oxidoreductase</keyword>
<dbReference type="Gene3D" id="3.30.360.10">
    <property type="entry name" value="Dihydrodipicolinate Reductase, domain 2"/>
    <property type="match status" value="1"/>
</dbReference>
<gene>
    <name evidence="5" type="ORF">D1013_20125</name>
</gene>
<dbReference type="InterPro" id="IPR008354">
    <property type="entry name" value="Glc-Fru_OxRdtase_bac"/>
</dbReference>
<name>A0A3G2LC65_9FLAO</name>
<evidence type="ECO:0000259" key="3">
    <source>
        <dbReference type="Pfam" id="PF02894"/>
    </source>
</evidence>
<dbReference type="GO" id="GO:0016491">
    <property type="term" value="F:oxidoreductase activity"/>
    <property type="evidence" value="ECO:0007669"/>
    <property type="project" value="UniProtKB-KW"/>
</dbReference>
<dbReference type="InterPro" id="IPR000683">
    <property type="entry name" value="Gfo/Idh/MocA-like_OxRdtase_N"/>
</dbReference>
<evidence type="ECO:0000256" key="1">
    <source>
        <dbReference type="ARBA" id="ARBA00023002"/>
    </source>
</evidence>
<dbReference type="SUPFAM" id="SSF55347">
    <property type="entry name" value="Glyceraldehyde-3-phosphate dehydrogenase-like, C-terminal domain"/>
    <property type="match status" value="1"/>
</dbReference>
<evidence type="ECO:0000259" key="2">
    <source>
        <dbReference type="Pfam" id="PF01408"/>
    </source>
</evidence>
<dbReference type="PANTHER" id="PTHR43818">
    <property type="entry name" value="BCDNA.GH03377"/>
    <property type="match status" value="1"/>
</dbReference>
<dbReference type="OrthoDB" id="9795543at2"/>
<dbReference type="Pfam" id="PF02894">
    <property type="entry name" value="GFO_IDH_MocA_C"/>
    <property type="match status" value="1"/>
</dbReference>
<dbReference type="KEGG" id="emar:D1013_20125"/>
<dbReference type="InterPro" id="IPR055170">
    <property type="entry name" value="GFO_IDH_MocA-like_dom"/>
</dbReference>
<dbReference type="Pfam" id="PF22725">
    <property type="entry name" value="GFO_IDH_MocA_C3"/>
    <property type="match status" value="1"/>
</dbReference>
<proteinExistence type="predicted"/>
<feature type="domain" description="Gfo/Idh/MocA-like oxidoreductase C-terminal" evidence="3">
    <location>
        <begin position="316"/>
        <end position="364"/>
    </location>
</feature>
<dbReference type="Gene3D" id="3.40.50.720">
    <property type="entry name" value="NAD(P)-binding Rossmann-like Domain"/>
    <property type="match status" value="1"/>
</dbReference>
<organism evidence="5 6">
    <name type="scientific">Euzebyella marina</name>
    <dbReference type="NCBI Taxonomy" id="1761453"/>
    <lineage>
        <taxon>Bacteria</taxon>
        <taxon>Pseudomonadati</taxon>
        <taxon>Bacteroidota</taxon>
        <taxon>Flavobacteriia</taxon>
        <taxon>Flavobacteriales</taxon>
        <taxon>Flavobacteriaceae</taxon>
        <taxon>Euzebyella</taxon>
    </lineage>
</organism>
<dbReference type="EMBL" id="CP032050">
    <property type="protein sequence ID" value="AYN69844.1"/>
    <property type="molecule type" value="Genomic_DNA"/>
</dbReference>
<dbReference type="SUPFAM" id="SSF51735">
    <property type="entry name" value="NAD(P)-binding Rossmann-fold domains"/>
    <property type="match status" value="1"/>
</dbReference>
<accession>A0A3G2LC65</accession>
<dbReference type="InterPro" id="IPR050463">
    <property type="entry name" value="Gfo/Idh/MocA_oxidrdct_glycsds"/>
</dbReference>
<evidence type="ECO:0000313" key="5">
    <source>
        <dbReference type="EMBL" id="AYN69844.1"/>
    </source>
</evidence>
<reference evidence="5 6" key="1">
    <citation type="submission" date="2018-08" db="EMBL/GenBank/DDBJ databases">
        <title>The reduced genetic potential of extracellular carbohydrate catabolism in Euzebyella marina RN62, a Flavobacteriia bacterium isolated from the hadal water.</title>
        <authorList>
            <person name="Xue C."/>
        </authorList>
    </citation>
    <scope>NUCLEOTIDE SEQUENCE [LARGE SCALE GENOMIC DNA]</scope>
    <source>
        <strain evidence="5 6">RN62</strain>
    </source>
</reference>
<dbReference type="PRINTS" id="PR01775">
    <property type="entry name" value="GLFROXRDTASE"/>
</dbReference>
<protein>
    <submittedName>
        <fullName evidence="5">Gfo/Idh/MocA family oxidoreductase</fullName>
    </submittedName>
</protein>
<sequence length="364" mass="40374">MTYMNNRRKFLKDTGLLLGGLSILPHLSFKPRYQKDKLGICLVGLGNYSENLLAPALQLTKHCELRGIVTGSPEKIPVWQKRHGIPDKNVYNYETMHAIANNDDIDVIYIVLPTGLHAEYAIKAAQTGKHVWSEKPMAKTVAECEAMMKACEKNKVKLAIGYRMQHEPNTQTVIKWADTKPYGQIKKVRGDVGFNIANPGNTWRMDKELGGGLIYDVGVYAINGLRYITGKEPISVTGQHENNRPELFKEVEEITTFNLDFGGGLTGSGKTSAAESVNILRAECEKGWYQLEPFQSYTGVKGKASDGTLLNTYIENQQARQMDDDALSIINNRPMMVPGEEGLKDIAIVEAINKSAQKGSPVTL</sequence>
<evidence type="ECO:0000313" key="6">
    <source>
        <dbReference type="Proteomes" id="UP000276309"/>
    </source>
</evidence>
<feature type="domain" description="Gfo/Idh/MocA-like oxidoreductase N-terminal" evidence="2">
    <location>
        <begin position="40"/>
        <end position="162"/>
    </location>
</feature>